<feature type="transmembrane region" description="Helical" evidence="6">
    <location>
        <begin position="150"/>
        <end position="168"/>
    </location>
</feature>
<dbReference type="PANTHER" id="PTHR11706">
    <property type="entry name" value="SOLUTE CARRIER PROTEIN FAMILY 11 MEMBER"/>
    <property type="match status" value="1"/>
</dbReference>
<feature type="transmembrane region" description="Helical" evidence="6">
    <location>
        <begin position="329"/>
        <end position="347"/>
    </location>
</feature>
<keyword evidence="2" id="KW-0813">Transport</keyword>
<dbReference type="Proteomes" id="UP000177396">
    <property type="component" value="Unassembled WGS sequence"/>
</dbReference>
<keyword evidence="4 6" id="KW-1133">Transmembrane helix</keyword>
<gene>
    <name evidence="7" type="ORF">A2153_01120</name>
</gene>
<sequence>MKEFTAKYRRRILTFMAVFGPATIAAMADNDAAGVATYSLAGAKLGYPVLFLLSIIVILLAITQEMGIRLALVSRKGLADHIRENHGITVAVAVFICLFLANLGTIVTNVAAVKTSSQILNFPPIIAIIAVIVLAFVFVTRGNYRMNQNIMLFVSLFYVSYIISAFLSKPNWLTAITNLIFPHGVDVNIEYLKNYLILGLGVLGTTVTPWGQFFISSFAFDKKIEVEKLKYAQAETYGGALLTNFFTFFMMIAAIATLYIHGIPLESGEQAAMAIRPFAGNSASTVFAIGILSAGFMGMVVVSLTTAYAFSEFFGYSGSLDASYRRSRVFYTLFLIQLVLAGIIAMIPNVSLLSMAILTQGINALILPIVLYFLMSFTNNSKIMGDKVNNNWQKNIATGAIYFISIAAFLALIFNIF</sequence>
<evidence type="ECO:0000256" key="4">
    <source>
        <dbReference type="ARBA" id="ARBA00022989"/>
    </source>
</evidence>
<keyword evidence="3 6" id="KW-0812">Transmembrane</keyword>
<dbReference type="PANTHER" id="PTHR11706:SF33">
    <property type="entry name" value="NATURAL RESISTANCE-ASSOCIATED MACROPHAGE PROTEIN 2"/>
    <property type="match status" value="1"/>
</dbReference>
<evidence type="ECO:0000256" key="1">
    <source>
        <dbReference type="ARBA" id="ARBA00004141"/>
    </source>
</evidence>
<dbReference type="Pfam" id="PF01566">
    <property type="entry name" value="Nramp"/>
    <property type="match status" value="1"/>
</dbReference>
<dbReference type="AlphaFoldDB" id="A0A1F5YH53"/>
<protein>
    <recommendedName>
        <fullName evidence="9">Mn transporter</fullName>
    </recommendedName>
</protein>
<evidence type="ECO:0000256" key="6">
    <source>
        <dbReference type="SAM" id="Phobius"/>
    </source>
</evidence>
<feature type="transmembrane region" description="Helical" evidence="6">
    <location>
        <begin position="195"/>
        <end position="220"/>
    </location>
</feature>
<evidence type="ECO:0000256" key="5">
    <source>
        <dbReference type="ARBA" id="ARBA00023136"/>
    </source>
</evidence>
<evidence type="ECO:0000313" key="8">
    <source>
        <dbReference type="Proteomes" id="UP000177396"/>
    </source>
</evidence>
<keyword evidence="5 6" id="KW-0472">Membrane</keyword>
<dbReference type="GO" id="GO:0015086">
    <property type="term" value="F:cadmium ion transmembrane transporter activity"/>
    <property type="evidence" value="ECO:0007669"/>
    <property type="project" value="TreeGrafter"/>
</dbReference>
<evidence type="ECO:0000256" key="2">
    <source>
        <dbReference type="ARBA" id="ARBA00022448"/>
    </source>
</evidence>
<dbReference type="GO" id="GO:0034755">
    <property type="term" value="P:iron ion transmembrane transport"/>
    <property type="evidence" value="ECO:0007669"/>
    <property type="project" value="TreeGrafter"/>
</dbReference>
<comment type="caution">
    <text evidence="7">The sequence shown here is derived from an EMBL/GenBank/DDBJ whole genome shotgun (WGS) entry which is preliminary data.</text>
</comment>
<proteinExistence type="predicted"/>
<feature type="transmembrane region" description="Helical" evidence="6">
    <location>
        <begin position="48"/>
        <end position="68"/>
    </location>
</feature>
<feature type="transmembrane region" description="Helical" evidence="6">
    <location>
        <begin position="396"/>
        <end position="416"/>
    </location>
</feature>
<feature type="transmembrane region" description="Helical" evidence="6">
    <location>
        <begin position="119"/>
        <end position="138"/>
    </location>
</feature>
<feature type="transmembrane region" description="Helical" evidence="6">
    <location>
        <begin position="353"/>
        <end position="375"/>
    </location>
</feature>
<feature type="transmembrane region" description="Helical" evidence="6">
    <location>
        <begin position="241"/>
        <end position="263"/>
    </location>
</feature>
<name>A0A1F5YH53_9BACT</name>
<accession>A0A1F5YH53</accession>
<reference evidence="7 8" key="1">
    <citation type="journal article" date="2016" name="Nat. Commun.">
        <title>Thousands of microbial genomes shed light on interconnected biogeochemical processes in an aquifer system.</title>
        <authorList>
            <person name="Anantharaman K."/>
            <person name="Brown C.T."/>
            <person name="Hug L.A."/>
            <person name="Sharon I."/>
            <person name="Castelle C.J."/>
            <person name="Probst A.J."/>
            <person name="Thomas B.C."/>
            <person name="Singh A."/>
            <person name="Wilkins M.J."/>
            <person name="Karaoz U."/>
            <person name="Brodie E.L."/>
            <person name="Williams K.H."/>
            <person name="Hubbard S.S."/>
            <person name="Banfield J.F."/>
        </authorList>
    </citation>
    <scope>NUCLEOTIDE SEQUENCE [LARGE SCALE GENOMIC DNA]</scope>
</reference>
<evidence type="ECO:0000313" key="7">
    <source>
        <dbReference type="EMBL" id="OGF99507.1"/>
    </source>
</evidence>
<evidence type="ECO:0000256" key="3">
    <source>
        <dbReference type="ARBA" id="ARBA00022692"/>
    </source>
</evidence>
<feature type="transmembrane region" description="Helical" evidence="6">
    <location>
        <begin position="12"/>
        <end position="28"/>
    </location>
</feature>
<organism evidence="7 8">
    <name type="scientific">Candidatus Gottesmanbacteria bacterium RBG_16_38_7b</name>
    <dbReference type="NCBI Taxonomy" id="1798372"/>
    <lineage>
        <taxon>Bacteria</taxon>
        <taxon>Candidatus Gottesmaniibacteriota</taxon>
    </lineage>
</organism>
<feature type="transmembrane region" description="Helical" evidence="6">
    <location>
        <begin position="283"/>
        <end position="308"/>
    </location>
</feature>
<comment type="subcellular location">
    <subcellularLocation>
        <location evidence="1">Membrane</location>
        <topology evidence="1">Multi-pass membrane protein</topology>
    </subcellularLocation>
</comment>
<dbReference type="InterPro" id="IPR001046">
    <property type="entry name" value="NRAMP_fam"/>
</dbReference>
<dbReference type="GO" id="GO:0005384">
    <property type="term" value="F:manganese ion transmembrane transporter activity"/>
    <property type="evidence" value="ECO:0007669"/>
    <property type="project" value="TreeGrafter"/>
</dbReference>
<dbReference type="GO" id="GO:0005886">
    <property type="term" value="C:plasma membrane"/>
    <property type="evidence" value="ECO:0007669"/>
    <property type="project" value="TreeGrafter"/>
</dbReference>
<dbReference type="EMBL" id="MFJB01000059">
    <property type="protein sequence ID" value="OGF99507.1"/>
    <property type="molecule type" value="Genomic_DNA"/>
</dbReference>
<evidence type="ECO:0008006" key="9">
    <source>
        <dbReference type="Google" id="ProtNLM"/>
    </source>
</evidence>
<feature type="transmembrane region" description="Helical" evidence="6">
    <location>
        <begin position="88"/>
        <end position="113"/>
    </location>
</feature>